<proteinExistence type="inferred from homology"/>
<keyword evidence="3" id="KW-0804">Transcription</keyword>
<feature type="domain" description="LysR substrate-binding" evidence="4">
    <location>
        <begin position="2"/>
        <end position="176"/>
    </location>
</feature>
<evidence type="ECO:0000313" key="6">
    <source>
        <dbReference type="Proteomes" id="UP001601444"/>
    </source>
</evidence>
<keyword evidence="6" id="KW-1185">Reference proteome</keyword>
<evidence type="ECO:0000259" key="4">
    <source>
        <dbReference type="Pfam" id="PF03466"/>
    </source>
</evidence>
<comment type="caution">
    <text evidence="5">The sequence shown here is derived from an EMBL/GenBank/DDBJ whole genome shotgun (WGS) entry which is preliminary data.</text>
</comment>
<evidence type="ECO:0000256" key="1">
    <source>
        <dbReference type="ARBA" id="ARBA00009437"/>
    </source>
</evidence>
<evidence type="ECO:0000256" key="2">
    <source>
        <dbReference type="ARBA" id="ARBA00023015"/>
    </source>
</evidence>
<name>A0ABW6PRJ3_9NOCA</name>
<dbReference type="Proteomes" id="UP001601444">
    <property type="component" value="Unassembled WGS sequence"/>
</dbReference>
<dbReference type="PANTHER" id="PTHR30126:SF39">
    <property type="entry name" value="HTH-TYPE TRANSCRIPTIONAL REGULATOR CYSL"/>
    <property type="match status" value="1"/>
</dbReference>
<dbReference type="Gene3D" id="3.40.190.10">
    <property type="entry name" value="Periplasmic binding protein-like II"/>
    <property type="match status" value="2"/>
</dbReference>
<keyword evidence="2" id="KW-0805">Transcription regulation</keyword>
<dbReference type="SUPFAM" id="SSF53850">
    <property type="entry name" value="Periplasmic binding protein-like II"/>
    <property type="match status" value="1"/>
</dbReference>
<reference evidence="5 6" key="1">
    <citation type="submission" date="2024-10" db="EMBL/GenBank/DDBJ databases">
        <title>The Natural Products Discovery Center: Release of the First 8490 Sequenced Strains for Exploring Actinobacteria Biosynthetic Diversity.</title>
        <authorList>
            <person name="Kalkreuter E."/>
            <person name="Kautsar S.A."/>
            <person name="Yang D."/>
            <person name="Bader C.D."/>
            <person name="Teijaro C.N."/>
            <person name="Fluegel L."/>
            <person name="Davis C.M."/>
            <person name="Simpson J.R."/>
            <person name="Lauterbach L."/>
            <person name="Steele A.D."/>
            <person name="Gui C."/>
            <person name="Meng S."/>
            <person name="Li G."/>
            <person name="Viehrig K."/>
            <person name="Ye F."/>
            <person name="Su P."/>
            <person name="Kiefer A.F."/>
            <person name="Nichols A."/>
            <person name="Cepeda A.J."/>
            <person name="Yan W."/>
            <person name="Fan B."/>
            <person name="Jiang Y."/>
            <person name="Adhikari A."/>
            <person name="Zheng C.-J."/>
            <person name="Schuster L."/>
            <person name="Cowan T.M."/>
            <person name="Smanski M.J."/>
            <person name="Chevrette M.G."/>
            <person name="De Carvalho L.P.S."/>
            <person name="Shen B."/>
        </authorList>
    </citation>
    <scope>NUCLEOTIDE SEQUENCE [LARGE SCALE GENOMIC DNA]</scope>
    <source>
        <strain evidence="5 6">NPDC004045</strain>
    </source>
</reference>
<dbReference type="EMBL" id="JBIAMX010000012">
    <property type="protein sequence ID" value="MFF0545014.1"/>
    <property type="molecule type" value="Genomic_DNA"/>
</dbReference>
<accession>A0ABW6PRJ3</accession>
<comment type="similarity">
    <text evidence="1">Belongs to the LysR transcriptional regulatory family.</text>
</comment>
<dbReference type="PANTHER" id="PTHR30126">
    <property type="entry name" value="HTH-TYPE TRANSCRIPTIONAL REGULATOR"/>
    <property type="match status" value="1"/>
</dbReference>
<dbReference type="RefSeq" id="WP_387701505.1">
    <property type="nucleotide sequence ID" value="NZ_JBIAMX010000012.1"/>
</dbReference>
<evidence type="ECO:0000313" key="5">
    <source>
        <dbReference type="EMBL" id="MFF0545014.1"/>
    </source>
</evidence>
<evidence type="ECO:0000256" key="3">
    <source>
        <dbReference type="ARBA" id="ARBA00023163"/>
    </source>
</evidence>
<dbReference type="InterPro" id="IPR005119">
    <property type="entry name" value="LysR_subst-bd"/>
</dbReference>
<gene>
    <name evidence="5" type="ORF">ACFYTF_19475</name>
</gene>
<dbReference type="Pfam" id="PF03466">
    <property type="entry name" value="LysR_substrate"/>
    <property type="match status" value="1"/>
</dbReference>
<organism evidence="5 6">
    <name type="scientific">Nocardia thailandica</name>
    <dbReference type="NCBI Taxonomy" id="257275"/>
    <lineage>
        <taxon>Bacteria</taxon>
        <taxon>Bacillati</taxon>
        <taxon>Actinomycetota</taxon>
        <taxon>Actinomycetes</taxon>
        <taxon>Mycobacteriales</taxon>
        <taxon>Nocardiaceae</taxon>
        <taxon>Nocardia</taxon>
    </lineage>
</organism>
<sequence>MHVRTGLTDDLLAALHAGGLDLVVATVRPRGRTVTAEPLCDETFVLVAAPGVAARIDRAALAADGPAALAGVPLLTYAVDVPILRRYWRHVFGVRLDTRPALVVDDLRAVLAAVVAGAGVSVLPDYLCAPELAAGGLVALLTPDDPPINTAFLARRPGMPARPHVDLVARRLRAAAAGW</sequence>
<protein>
    <submittedName>
        <fullName evidence="5">LysR substrate-binding domain-containing protein</fullName>
    </submittedName>
</protein>